<accession>A0A178MYN1</accession>
<evidence type="ECO:0000256" key="9">
    <source>
        <dbReference type="PIRSR" id="PIRSR001589-2"/>
    </source>
</evidence>
<evidence type="ECO:0000256" key="10">
    <source>
        <dbReference type="PIRSR" id="PIRSR001589-3"/>
    </source>
</evidence>
<gene>
    <name evidence="12" type="ORF">A6A05_00415</name>
</gene>
<feature type="binding site" evidence="9">
    <location>
        <position position="105"/>
    </location>
    <ligand>
        <name>L-glutamine</name>
        <dbReference type="ChEBI" id="CHEBI:58359"/>
    </ligand>
</feature>
<dbReference type="AlphaFoldDB" id="A0A178MYN1"/>
<dbReference type="Gene3D" id="3.40.50.620">
    <property type="entry name" value="HUPs"/>
    <property type="match status" value="1"/>
</dbReference>
<dbReference type="SUPFAM" id="SSF56235">
    <property type="entry name" value="N-terminal nucleophile aminohydrolases (Ntn hydrolases)"/>
    <property type="match status" value="1"/>
</dbReference>
<feature type="binding site" evidence="9">
    <location>
        <position position="301"/>
    </location>
    <ligand>
        <name>ATP</name>
        <dbReference type="ChEBI" id="CHEBI:30616"/>
    </ligand>
</feature>
<keyword evidence="8" id="KW-0028">Amino-acid biosynthesis</keyword>
<feature type="active site" description="For GATase activity" evidence="8">
    <location>
        <position position="2"/>
    </location>
</feature>
<dbReference type="Proteomes" id="UP000078543">
    <property type="component" value="Unassembled WGS sequence"/>
</dbReference>
<dbReference type="InterPro" id="IPR051786">
    <property type="entry name" value="ASN_synthetase/amidase"/>
</dbReference>
<evidence type="ECO:0000256" key="1">
    <source>
        <dbReference type="ARBA" id="ARBA00005187"/>
    </source>
</evidence>
<dbReference type="CDD" id="cd00712">
    <property type="entry name" value="AsnB"/>
    <property type="match status" value="1"/>
</dbReference>
<dbReference type="Gene3D" id="3.60.20.10">
    <property type="entry name" value="Glutamine Phosphoribosylpyrophosphate, subunit 1, domain 1"/>
    <property type="match status" value="1"/>
</dbReference>
<evidence type="ECO:0000256" key="6">
    <source>
        <dbReference type="ARBA" id="ARBA00022962"/>
    </source>
</evidence>
<dbReference type="PIRSF" id="PIRSF001589">
    <property type="entry name" value="Asn_synthetase_glu-h"/>
    <property type="match status" value="1"/>
</dbReference>
<dbReference type="RefSeq" id="WP_068498125.1">
    <property type="nucleotide sequence ID" value="NZ_LWQU01000104.1"/>
</dbReference>
<evidence type="ECO:0000259" key="11">
    <source>
        <dbReference type="PROSITE" id="PS51278"/>
    </source>
</evidence>
<dbReference type="InterPro" id="IPR029055">
    <property type="entry name" value="Ntn_hydrolases_N"/>
</dbReference>
<feature type="site" description="Important for beta-aspartyl-AMP intermediate formation" evidence="10">
    <location>
        <position position="376"/>
    </location>
</feature>
<dbReference type="GO" id="GO:0004066">
    <property type="term" value="F:asparagine synthase (glutamine-hydrolyzing) activity"/>
    <property type="evidence" value="ECO:0007669"/>
    <property type="project" value="UniProtKB-EC"/>
</dbReference>
<comment type="pathway">
    <text evidence="1">Amino-acid biosynthesis; L-asparagine biosynthesis; L-asparagine from L-aspartate (L-Gln route): step 1/1.</text>
</comment>
<dbReference type="Pfam" id="PF00733">
    <property type="entry name" value="Asn_synthase"/>
    <property type="match status" value="1"/>
</dbReference>
<dbReference type="InterPro" id="IPR006426">
    <property type="entry name" value="Asn_synth_AEB"/>
</dbReference>
<dbReference type="PANTHER" id="PTHR43284:SF1">
    <property type="entry name" value="ASPARAGINE SYNTHETASE"/>
    <property type="match status" value="1"/>
</dbReference>
<evidence type="ECO:0000256" key="4">
    <source>
        <dbReference type="ARBA" id="ARBA00022741"/>
    </source>
</evidence>
<dbReference type="CDD" id="cd01991">
    <property type="entry name" value="Asn_synthase_B_C"/>
    <property type="match status" value="1"/>
</dbReference>
<keyword evidence="13" id="KW-1185">Reference proteome</keyword>
<evidence type="ECO:0000256" key="7">
    <source>
        <dbReference type="ARBA" id="ARBA00048741"/>
    </source>
</evidence>
<dbReference type="InterPro" id="IPR033738">
    <property type="entry name" value="AsnB_N"/>
</dbReference>
<dbReference type="InterPro" id="IPR001962">
    <property type="entry name" value="Asn_synthase"/>
</dbReference>
<dbReference type="NCBIfam" id="TIGR01536">
    <property type="entry name" value="asn_synth_AEB"/>
    <property type="match status" value="1"/>
</dbReference>
<keyword evidence="5 9" id="KW-0067">ATP-binding</keyword>
<evidence type="ECO:0000313" key="13">
    <source>
        <dbReference type="Proteomes" id="UP000078543"/>
    </source>
</evidence>
<dbReference type="GO" id="GO:0005829">
    <property type="term" value="C:cytosol"/>
    <property type="evidence" value="ECO:0007669"/>
    <property type="project" value="TreeGrafter"/>
</dbReference>
<dbReference type="GO" id="GO:0006529">
    <property type="term" value="P:asparagine biosynthetic process"/>
    <property type="evidence" value="ECO:0007669"/>
    <property type="project" value="UniProtKB-KW"/>
</dbReference>
<dbReference type="OrthoDB" id="9763290at2"/>
<evidence type="ECO:0000256" key="2">
    <source>
        <dbReference type="ARBA" id="ARBA00005752"/>
    </source>
</evidence>
<comment type="catalytic activity">
    <reaction evidence="7">
        <text>L-aspartate + L-glutamine + ATP + H2O = L-asparagine + L-glutamate + AMP + diphosphate + H(+)</text>
        <dbReference type="Rhea" id="RHEA:12228"/>
        <dbReference type="ChEBI" id="CHEBI:15377"/>
        <dbReference type="ChEBI" id="CHEBI:15378"/>
        <dbReference type="ChEBI" id="CHEBI:29985"/>
        <dbReference type="ChEBI" id="CHEBI:29991"/>
        <dbReference type="ChEBI" id="CHEBI:30616"/>
        <dbReference type="ChEBI" id="CHEBI:33019"/>
        <dbReference type="ChEBI" id="CHEBI:58048"/>
        <dbReference type="ChEBI" id="CHEBI:58359"/>
        <dbReference type="ChEBI" id="CHEBI:456215"/>
        <dbReference type="EC" id="6.3.5.4"/>
    </reaction>
</comment>
<name>A0A178MYN1_9PROT</name>
<comment type="similarity">
    <text evidence="2">Belongs to the asparagine synthetase family.</text>
</comment>
<dbReference type="SUPFAM" id="SSF52402">
    <property type="entry name" value="Adenine nucleotide alpha hydrolases-like"/>
    <property type="match status" value="1"/>
</dbReference>
<dbReference type="EMBL" id="LWQU01000104">
    <property type="protein sequence ID" value="OAN55058.1"/>
    <property type="molecule type" value="Genomic_DNA"/>
</dbReference>
<feature type="binding site" evidence="9">
    <location>
        <begin position="374"/>
        <end position="375"/>
    </location>
    <ligand>
        <name>ATP</name>
        <dbReference type="ChEBI" id="CHEBI:30616"/>
    </ligand>
</feature>
<dbReference type="GO" id="GO:0005524">
    <property type="term" value="F:ATP binding"/>
    <property type="evidence" value="ECO:0007669"/>
    <property type="project" value="UniProtKB-KW"/>
</dbReference>
<proteinExistence type="inferred from homology"/>
<dbReference type="Pfam" id="PF13522">
    <property type="entry name" value="GATase_6"/>
    <property type="match status" value="1"/>
</dbReference>
<organism evidence="12 13">
    <name type="scientific">Magnetospirillum moscoviense</name>
    <dbReference type="NCBI Taxonomy" id="1437059"/>
    <lineage>
        <taxon>Bacteria</taxon>
        <taxon>Pseudomonadati</taxon>
        <taxon>Pseudomonadota</taxon>
        <taxon>Alphaproteobacteria</taxon>
        <taxon>Rhodospirillales</taxon>
        <taxon>Rhodospirillaceae</taxon>
        <taxon>Magnetospirillum</taxon>
    </lineage>
</organism>
<evidence type="ECO:0000256" key="3">
    <source>
        <dbReference type="ARBA" id="ARBA00012737"/>
    </source>
</evidence>
<dbReference type="PANTHER" id="PTHR43284">
    <property type="entry name" value="ASPARAGINE SYNTHETASE (GLUTAMINE-HYDROLYZING)"/>
    <property type="match status" value="1"/>
</dbReference>
<evidence type="ECO:0000313" key="12">
    <source>
        <dbReference type="EMBL" id="OAN55058.1"/>
    </source>
</evidence>
<sequence length="649" mass="70997">MCGIAGFIQHELAGHPDELRRRAQAMAATLAHRGPDGEGVWVDAAAGVALAHRRLAVIDLSDAAAQPMRTAHGDYTLIYNGEIYNAAQLRRDLEAAGYSFRSRSDSEVLLAACVAWGVETALRRVTGMFAFGLWDGGNRRLVLARDRMGMKPLYWRLHAGGLAFASELKALRADPDWRPALDRESFAAFFSRLYVPSQATIYAGVESLPPGTALVFCPGRPPDLVRYWSLAQAVAAGCRDPLPSSDAAIAEAMEALLPRVVSDHLIADVPTGAFLSGGIDSTTVTALAAEGHNRSLSTFAIGYGEPGFDESGNAKAVADHLGTDHHQRSITAADALTVIPRLADTHDELMADGSQVPTRLVSALARERVTVALSGDGGDELFGGYDRYWERAAQWQAVARLPAFLRPAAAAVLGVVPDSALAAPMRRLGLLADARQSLPVIRTLLALPTIDRYYATSQWVWDQPPVTFAHGQRHPAEWRELPRAVADPLVRMQYADSVTVLPDDLLPKVDRASMAVGLEVRMPLLDHRVVELACRIPPGARRKGVATKWPLRLMLDRRVPKRLIDRTKMGFHMPMTLWMRGPLRAWAEEMLAPARLSAWGLFDVARVQDHWRDFLADRPPGRTYDAVWGVLMASAWLERWGKGLDLGGD</sequence>
<comment type="caution">
    <text evidence="12">The sequence shown here is derived from an EMBL/GenBank/DDBJ whole genome shotgun (WGS) entry which is preliminary data.</text>
</comment>
<reference evidence="12 13" key="1">
    <citation type="submission" date="2016-04" db="EMBL/GenBank/DDBJ databases">
        <title>Draft genome sequence of freshwater magnetotactic bacteria Magnetospirillum marisnigri SP-1 and Magnetospirillum moscoviense BB-1.</title>
        <authorList>
            <person name="Koziaeva V."/>
            <person name="Dziuba M.V."/>
            <person name="Ivanov T.M."/>
            <person name="Kuznetsov B."/>
            <person name="Grouzdev D.S."/>
        </authorList>
    </citation>
    <scope>NUCLEOTIDE SEQUENCE [LARGE SCALE GENOMIC DNA]</scope>
    <source>
        <strain evidence="12 13">BB-1</strain>
    </source>
</reference>
<evidence type="ECO:0000256" key="8">
    <source>
        <dbReference type="PIRSR" id="PIRSR001589-1"/>
    </source>
</evidence>
<dbReference type="STRING" id="1437059.A6A05_00415"/>
<keyword evidence="6 8" id="KW-0315">Glutamine amidotransferase</keyword>
<feature type="domain" description="Glutamine amidotransferase type-2" evidence="11">
    <location>
        <begin position="2"/>
        <end position="219"/>
    </location>
</feature>
<dbReference type="InterPro" id="IPR017932">
    <property type="entry name" value="GATase_2_dom"/>
</dbReference>
<dbReference type="EC" id="6.3.5.4" evidence="3"/>
<dbReference type="InterPro" id="IPR014729">
    <property type="entry name" value="Rossmann-like_a/b/a_fold"/>
</dbReference>
<keyword evidence="4 9" id="KW-0547">Nucleotide-binding</keyword>
<evidence type="ECO:0000256" key="5">
    <source>
        <dbReference type="ARBA" id="ARBA00022840"/>
    </source>
</evidence>
<dbReference type="PROSITE" id="PS51278">
    <property type="entry name" value="GATASE_TYPE_2"/>
    <property type="match status" value="1"/>
</dbReference>
<protein>
    <recommendedName>
        <fullName evidence="3">asparagine synthase (glutamine-hydrolyzing)</fullName>
        <ecNumber evidence="3">6.3.5.4</ecNumber>
    </recommendedName>
</protein>
<keyword evidence="8" id="KW-0061">Asparagine biosynthesis</keyword>